<feature type="domain" description="SMCHD1 Ig-like" evidence="1">
    <location>
        <begin position="93"/>
        <end position="154"/>
    </location>
</feature>
<organism evidence="2 3">
    <name type="scientific">Porites lobata</name>
    <dbReference type="NCBI Taxonomy" id="104759"/>
    <lineage>
        <taxon>Eukaryota</taxon>
        <taxon>Metazoa</taxon>
        <taxon>Cnidaria</taxon>
        <taxon>Anthozoa</taxon>
        <taxon>Hexacorallia</taxon>
        <taxon>Scleractinia</taxon>
        <taxon>Fungiina</taxon>
        <taxon>Poritidae</taxon>
        <taxon>Porites</taxon>
    </lineage>
</organism>
<reference evidence="2 3" key="1">
    <citation type="submission" date="2022-05" db="EMBL/GenBank/DDBJ databases">
        <authorList>
            <consortium name="Genoscope - CEA"/>
            <person name="William W."/>
        </authorList>
    </citation>
    <scope>NUCLEOTIDE SEQUENCE [LARGE SCALE GENOMIC DNA]</scope>
</reference>
<evidence type="ECO:0000259" key="1">
    <source>
        <dbReference type="Pfam" id="PF26194"/>
    </source>
</evidence>
<evidence type="ECO:0000313" key="3">
    <source>
        <dbReference type="Proteomes" id="UP001159405"/>
    </source>
</evidence>
<evidence type="ECO:0000313" key="2">
    <source>
        <dbReference type="EMBL" id="CAH3190669.1"/>
    </source>
</evidence>
<protein>
    <recommendedName>
        <fullName evidence="1">SMCHD1 Ig-like domain-containing protein</fullName>
    </recommendedName>
</protein>
<dbReference type="InterPro" id="IPR038892">
    <property type="entry name" value="SMCHD1"/>
</dbReference>
<dbReference type="Pfam" id="PF26194">
    <property type="entry name" value="Ig_SMCHD1_1st"/>
    <property type="match status" value="1"/>
</dbReference>
<keyword evidence="3" id="KW-1185">Reference proteome</keyword>
<comment type="caution">
    <text evidence="2">The sequence shown here is derived from an EMBL/GenBank/DDBJ whole genome shotgun (WGS) entry which is preliminary data.</text>
</comment>
<proteinExistence type="predicted"/>
<gene>
    <name evidence="2" type="ORF">PLOB_00048469</name>
</gene>
<dbReference type="PANTHER" id="PTHR22640">
    <property type="entry name" value="STRUCTURAL MAINTENANCE OF CHROMOSOMES FLEXIBLE HINGE DOMAIN-CONTAINING PROTEIN 1"/>
    <property type="match status" value="1"/>
</dbReference>
<dbReference type="InterPro" id="IPR058611">
    <property type="entry name" value="Ig_SMCHD1_1st"/>
</dbReference>
<dbReference type="PANTHER" id="PTHR22640:SF2">
    <property type="entry name" value="STRUCTURAL MAINTENANCE OF CHROMOSOMES FLEXIBLE HINGE DOMAIN-CONTAINING PROTEIN 1"/>
    <property type="match status" value="1"/>
</dbReference>
<feature type="non-terminal residue" evidence="2">
    <location>
        <position position="1"/>
    </location>
</feature>
<accession>A0ABN8SLL7</accession>
<name>A0ABN8SLL7_9CNID</name>
<dbReference type="EMBL" id="CALNXK010000900">
    <property type="protein sequence ID" value="CAH3190669.1"/>
    <property type="molecule type" value="Genomic_DNA"/>
</dbReference>
<sequence length="155" mass="17615">LTLQEQRVNISRAFYDWIRMQQTLPLICGTVKRFVLFGDHDGDVFATGGEMEIVQEPVSLYGDTKFFFLAKLDHSLSLSTIKKFVEEEEAKLPSKLVLEWSEDDKLDPNSKIPAGTTIVAMKVVILNGKGESVNKLPGDRRRLLVELKVIWHGKR</sequence>
<dbReference type="Proteomes" id="UP001159405">
    <property type="component" value="Unassembled WGS sequence"/>
</dbReference>